<keyword evidence="2" id="KW-0808">Transferase</keyword>
<sequence>MLTSEQSKLNVLVNKQNEKLNSFERKLSDLSAQLAAIKTENNTLSNNLAALTQRVVFLETNKPSLSEDSFSDFIDRQTRSKNIILFNVPESQIDANNSDISTTNLIFQKLNVDLTETGCNPQIRKILGSSRRIKSDQSFNDVRIASDKTPKQREYFQNLCKELNERRSNGEVLVAVRSHLNSKILNITVKCIEHVFVQIKLRFNVFIICCVYIPPLSPVALHEQFFLSINELYLSNPKAKFILVGDFNLPSLGWSLYSLPLMCNSQIDSYFVSMLSHYNFNQFNLLRNHNNVILDLALSNTHITVSNDPDPLLPIDTHHPALNTSLNCDHYDTLTTVNDLIYDFNYCDYVKIVKFIGDSLSAINLKSYKINEALDRLYYILYEAINNFVPMKRIYNNSYPIWYSNSLKSLLKDKKIAHLVYKQSNNVADYINFSRLRAKCKRHSKCDHKNYIN</sequence>
<dbReference type="PANTHER" id="PTHR33395">
    <property type="entry name" value="TRANSCRIPTASE, PUTATIVE-RELATED-RELATED"/>
    <property type="match status" value="1"/>
</dbReference>
<keyword evidence="1" id="KW-0175">Coiled coil</keyword>
<keyword evidence="3" id="KW-1185">Reference proteome</keyword>
<evidence type="ECO:0000313" key="3">
    <source>
        <dbReference type="Proteomes" id="UP000478052"/>
    </source>
</evidence>
<dbReference type="EMBL" id="VUJU01006368">
    <property type="protein sequence ID" value="KAF0748723.1"/>
    <property type="molecule type" value="Genomic_DNA"/>
</dbReference>
<evidence type="ECO:0000256" key="1">
    <source>
        <dbReference type="SAM" id="Coils"/>
    </source>
</evidence>
<dbReference type="Gene3D" id="3.60.10.10">
    <property type="entry name" value="Endonuclease/exonuclease/phosphatase"/>
    <property type="match status" value="1"/>
</dbReference>
<dbReference type="OrthoDB" id="10056483at2759"/>
<dbReference type="GO" id="GO:0061343">
    <property type="term" value="P:cell adhesion involved in heart morphogenesis"/>
    <property type="evidence" value="ECO:0007669"/>
    <property type="project" value="TreeGrafter"/>
</dbReference>
<dbReference type="SUPFAM" id="SSF56219">
    <property type="entry name" value="DNase I-like"/>
    <property type="match status" value="1"/>
</dbReference>
<organism evidence="2 3">
    <name type="scientific">Aphis craccivora</name>
    <name type="common">Cowpea aphid</name>
    <dbReference type="NCBI Taxonomy" id="307492"/>
    <lineage>
        <taxon>Eukaryota</taxon>
        <taxon>Metazoa</taxon>
        <taxon>Ecdysozoa</taxon>
        <taxon>Arthropoda</taxon>
        <taxon>Hexapoda</taxon>
        <taxon>Insecta</taxon>
        <taxon>Pterygota</taxon>
        <taxon>Neoptera</taxon>
        <taxon>Paraneoptera</taxon>
        <taxon>Hemiptera</taxon>
        <taxon>Sternorrhyncha</taxon>
        <taxon>Aphidomorpha</taxon>
        <taxon>Aphidoidea</taxon>
        <taxon>Aphididae</taxon>
        <taxon>Aphidini</taxon>
        <taxon>Aphis</taxon>
        <taxon>Aphis</taxon>
    </lineage>
</organism>
<dbReference type="GO" id="GO:0031012">
    <property type="term" value="C:extracellular matrix"/>
    <property type="evidence" value="ECO:0007669"/>
    <property type="project" value="TreeGrafter"/>
</dbReference>
<dbReference type="AlphaFoldDB" id="A0A6G0Y434"/>
<dbReference type="PANTHER" id="PTHR33395:SF22">
    <property type="entry name" value="REVERSE TRANSCRIPTASE DOMAIN-CONTAINING PROTEIN"/>
    <property type="match status" value="1"/>
</dbReference>
<proteinExistence type="predicted"/>
<reference evidence="2 3" key="1">
    <citation type="submission" date="2019-08" db="EMBL/GenBank/DDBJ databases">
        <title>Whole genome of Aphis craccivora.</title>
        <authorList>
            <person name="Voronova N.V."/>
            <person name="Shulinski R.S."/>
            <person name="Bandarenka Y.V."/>
            <person name="Zhorov D.G."/>
            <person name="Warner D."/>
        </authorList>
    </citation>
    <scope>NUCLEOTIDE SEQUENCE [LARGE SCALE GENOMIC DNA]</scope>
    <source>
        <strain evidence="2">180601</strain>
        <tissue evidence="2">Whole Body</tissue>
    </source>
</reference>
<dbReference type="GO" id="GO:0003964">
    <property type="term" value="F:RNA-directed DNA polymerase activity"/>
    <property type="evidence" value="ECO:0007669"/>
    <property type="project" value="UniProtKB-KW"/>
</dbReference>
<gene>
    <name evidence="2" type="ORF">FWK35_00016851</name>
</gene>
<dbReference type="InterPro" id="IPR036691">
    <property type="entry name" value="Endo/exonu/phosph_ase_sf"/>
</dbReference>
<keyword evidence="2" id="KW-0695">RNA-directed DNA polymerase</keyword>
<name>A0A6G0Y434_APHCR</name>
<dbReference type="Proteomes" id="UP000478052">
    <property type="component" value="Unassembled WGS sequence"/>
</dbReference>
<keyword evidence="2" id="KW-0548">Nucleotidyltransferase</keyword>
<accession>A0A6G0Y434</accession>
<evidence type="ECO:0000313" key="2">
    <source>
        <dbReference type="EMBL" id="KAF0748723.1"/>
    </source>
</evidence>
<protein>
    <submittedName>
        <fullName evidence="2">Reverse transcriptase domain-containing protein</fullName>
    </submittedName>
</protein>
<comment type="caution">
    <text evidence="2">The sequence shown here is derived from an EMBL/GenBank/DDBJ whole genome shotgun (WGS) entry which is preliminary data.</text>
</comment>
<feature type="coiled-coil region" evidence="1">
    <location>
        <begin position="13"/>
        <end position="61"/>
    </location>
</feature>
<dbReference type="GO" id="GO:0007508">
    <property type="term" value="P:larval heart development"/>
    <property type="evidence" value="ECO:0007669"/>
    <property type="project" value="TreeGrafter"/>
</dbReference>